<name>A0ABW1G6Z4_9ACTN</name>
<sequence length="89" mass="9597">MSGIGALVRTAAYLAAAILVIWLLLDLVDASPANSFVHWFEQAARWLATWSLHLFDSVRNGKVRALLVFGVPALVYAAVGQGMGRATSR</sequence>
<keyword evidence="3" id="KW-1185">Reference proteome</keyword>
<evidence type="ECO:0000256" key="1">
    <source>
        <dbReference type="SAM" id="Phobius"/>
    </source>
</evidence>
<feature type="transmembrane region" description="Helical" evidence="1">
    <location>
        <begin position="63"/>
        <end position="79"/>
    </location>
</feature>
<keyword evidence="1" id="KW-0472">Membrane</keyword>
<gene>
    <name evidence="2" type="ORF">ACFP3V_22895</name>
</gene>
<comment type="caution">
    <text evidence="2">The sequence shown here is derived from an EMBL/GenBank/DDBJ whole genome shotgun (WGS) entry which is preliminary data.</text>
</comment>
<dbReference type="EMBL" id="JBHSQJ010000099">
    <property type="protein sequence ID" value="MFC5910053.1"/>
    <property type="molecule type" value="Genomic_DNA"/>
</dbReference>
<keyword evidence="1" id="KW-0812">Transmembrane</keyword>
<dbReference type="Proteomes" id="UP001596174">
    <property type="component" value="Unassembled WGS sequence"/>
</dbReference>
<organism evidence="2 3">
    <name type="scientific">Streptacidiphilus monticola</name>
    <dbReference type="NCBI Taxonomy" id="2161674"/>
    <lineage>
        <taxon>Bacteria</taxon>
        <taxon>Bacillati</taxon>
        <taxon>Actinomycetota</taxon>
        <taxon>Actinomycetes</taxon>
        <taxon>Kitasatosporales</taxon>
        <taxon>Streptomycetaceae</taxon>
        <taxon>Streptacidiphilus</taxon>
    </lineage>
</organism>
<protein>
    <submittedName>
        <fullName evidence="2">Uncharacterized protein</fullName>
    </submittedName>
</protein>
<keyword evidence="1" id="KW-1133">Transmembrane helix</keyword>
<proteinExistence type="predicted"/>
<reference evidence="3" key="1">
    <citation type="journal article" date="2019" name="Int. J. Syst. Evol. Microbiol.">
        <title>The Global Catalogue of Microorganisms (GCM) 10K type strain sequencing project: providing services to taxonomists for standard genome sequencing and annotation.</title>
        <authorList>
            <consortium name="The Broad Institute Genomics Platform"/>
            <consortium name="The Broad Institute Genome Sequencing Center for Infectious Disease"/>
            <person name="Wu L."/>
            <person name="Ma J."/>
        </authorList>
    </citation>
    <scope>NUCLEOTIDE SEQUENCE [LARGE SCALE GENOMIC DNA]</scope>
    <source>
        <strain evidence="3">JCM 4816</strain>
    </source>
</reference>
<accession>A0ABW1G6Z4</accession>
<evidence type="ECO:0000313" key="2">
    <source>
        <dbReference type="EMBL" id="MFC5910053.1"/>
    </source>
</evidence>
<evidence type="ECO:0000313" key="3">
    <source>
        <dbReference type="Proteomes" id="UP001596174"/>
    </source>
</evidence>
<dbReference type="RefSeq" id="WP_380586531.1">
    <property type="nucleotide sequence ID" value="NZ_JBHSQJ010000099.1"/>
</dbReference>